<evidence type="ECO:0000313" key="1">
    <source>
        <dbReference type="EMBL" id="RJX43926.1"/>
    </source>
</evidence>
<reference evidence="1 2" key="1">
    <citation type="submission" date="2018-06" db="EMBL/GenBank/DDBJ databases">
        <title>Halonotius sp. F13-13 a new haloarchaeeon isolated from a solar saltern from Isla Cristina, Huelva, Spain.</title>
        <authorList>
            <person name="Duran-Viseras A."/>
            <person name="Sanchez-Porro C."/>
            <person name="Ventosa A."/>
        </authorList>
    </citation>
    <scope>NUCLEOTIDE SEQUENCE [LARGE SCALE GENOMIC DNA]</scope>
    <source>
        <strain evidence="1 2">F13-13</strain>
    </source>
</reference>
<evidence type="ECO:0000313" key="2">
    <source>
        <dbReference type="Proteomes" id="UP000276588"/>
    </source>
</evidence>
<dbReference type="EMBL" id="QKNY01000006">
    <property type="protein sequence ID" value="RJX43926.1"/>
    <property type="molecule type" value="Genomic_DNA"/>
</dbReference>
<keyword evidence="2" id="KW-1185">Reference proteome</keyword>
<name>A0A3A6Q3T4_9EURY</name>
<protein>
    <submittedName>
        <fullName evidence="1">ArsR family transcriptional regulator</fullName>
    </submittedName>
</protein>
<dbReference type="Proteomes" id="UP000276588">
    <property type="component" value="Unassembled WGS sequence"/>
</dbReference>
<dbReference type="InterPro" id="IPR036390">
    <property type="entry name" value="WH_DNA-bd_sf"/>
</dbReference>
<dbReference type="RefSeq" id="WP_120101884.1">
    <property type="nucleotide sequence ID" value="NZ_QKNY01000006.1"/>
</dbReference>
<organism evidence="1 2">
    <name type="scientific">Halonotius aquaticus</name>
    <dbReference type="NCBI Taxonomy" id="2216978"/>
    <lineage>
        <taxon>Archaea</taxon>
        <taxon>Methanobacteriati</taxon>
        <taxon>Methanobacteriota</taxon>
        <taxon>Stenosarchaea group</taxon>
        <taxon>Halobacteria</taxon>
        <taxon>Halobacteriales</taxon>
        <taxon>Haloferacaceae</taxon>
        <taxon>Halonotius</taxon>
    </lineage>
</organism>
<proteinExistence type="predicted"/>
<dbReference type="Gene3D" id="1.10.10.10">
    <property type="entry name" value="Winged helix-like DNA-binding domain superfamily/Winged helix DNA-binding domain"/>
    <property type="match status" value="1"/>
</dbReference>
<dbReference type="OrthoDB" id="350804at2157"/>
<dbReference type="InterPro" id="IPR036388">
    <property type="entry name" value="WH-like_DNA-bd_sf"/>
</dbReference>
<dbReference type="SUPFAM" id="SSF46785">
    <property type="entry name" value="Winged helix' DNA-binding domain"/>
    <property type="match status" value="1"/>
</dbReference>
<comment type="caution">
    <text evidence="1">The sequence shown here is derived from an EMBL/GenBank/DDBJ whole genome shotgun (WGS) entry which is preliminary data.</text>
</comment>
<gene>
    <name evidence="1" type="ORF">DM826_04385</name>
</gene>
<dbReference type="AlphaFoldDB" id="A0A3A6Q3T4"/>
<accession>A0A3A6Q3T4</accession>
<sequence>MDDATRSTLEDLPPSAKLVYKTLEYEGPLTQGDLATESLLPSRTVRYALTTLADDDLIEERLHIQDARKRLYSLVTEEPAATTNLAINEPS</sequence>